<evidence type="ECO:0000256" key="3">
    <source>
        <dbReference type="ARBA" id="ARBA00022475"/>
    </source>
</evidence>
<feature type="transmembrane region" description="Helical" evidence="8">
    <location>
        <begin position="154"/>
        <end position="173"/>
    </location>
</feature>
<keyword evidence="6 8" id="KW-0472">Membrane</keyword>
<feature type="transmembrane region" description="Helical" evidence="8">
    <location>
        <begin position="193"/>
        <end position="219"/>
    </location>
</feature>
<feature type="transmembrane region" description="Helical" evidence="8">
    <location>
        <begin position="226"/>
        <end position="245"/>
    </location>
</feature>
<dbReference type="AlphaFoldDB" id="A0A9W6Q3F5"/>
<comment type="caution">
    <text evidence="9">The sequence shown here is derived from an EMBL/GenBank/DDBJ whole genome shotgun (WGS) entry which is preliminary data.</text>
</comment>
<dbReference type="PANTHER" id="PTHR10464">
    <property type="entry name" value="UREA TRANSPORTER"/>
    <property type="match status" value="1"/>
</dbReference>
<feature type="transmembrane region" description="Helical" evidence="8">
    <location>
        <begin position="279"/>
        <end position="302"/>
    </location>
</feature>
<accession>A0A9W6Q3F5</accession>
<dbReference type="Proteomes" id="UP001165041">
    <property type="component" value="Unassembled WGS sequence"/>
</dbReference>
<evidence type="ECO:0000256" key="4">
    <source>
        <dbReference type="ARBA" id="ARBA00022692"/>
    </source>
</evidence>
<name>A0A9W6Q3F5_9ACTN</name>
<evidence type="ECO:0000256" key="5">
    <source>
        <dbReference type="ARBA" id="ARBA00022989"/>
    </source>
</evidence>
<comment type="similarity">
    <text evidence="2">Belongs to the urea transporter family.</text>
</comment>
<evidence type="ECO:0000256" key="1">
    <source>
        <dbReference type="ARBA" id="ARBA00004651"/>
    </source>
</evidence>
<evidence type="ECO:0000313" key="9">
    <source>
        <dbReference type="EMBL" id="GLW68081.1"/>
    </source>
</evidence>
<dbReference type="GO" id="GO:0015204">
    <property type="term" value="F:urea transmembrane transporter activity"/>
    <property type="evidence" value="ECO:0007669"/>
    <property type="project" value="InterPro"/>
</dbReference>
<reference evidence="9" key="1">
    <citation type="submission" date="2023-02" db="EMBL/GenBank/DDBJ databases">
        <title>Kitasatospora phosalacinea NBRC 14627.</title>
        <authorList>
            <person name="Ichikawa N."/>
            <person name="Sato H."/>
            <person name="Tonouchi N."/>
        </authorList>
    </citation>
    <scope>NUCLEOTIDE SEQUENCE</scope>
    <source>
        <strain evidence="9">NBRC 14627</strain>
    </source>
</reference>
<gene>
    <name evidence="9" type="ORF">Kpho02_03800</name>
</gene>
<feature type="transmembrane region" description="Helical" evidence="8">
    <location>
        <begin position="98"/>
        <end position="119"/>
    </location>
</feature>
<evidence type="ECO:0000313" key="10">
    <source>
        <dbReference type="Proteomes" id="UP001165041"/>
    </source>
</evidence>
<feature type="transmembrane region" description="Helical" evidence="8">
    <location>
        <begin position="251"/>
        <end position="272"/>
    </location>
</feature>
<proteinExistence type="inferred from homology"/>
<dbReference type="PANTHER" id="PTHR10464:SF4">
    <property type="entry name" value="UREA TRANSPORTER"/>
    <property type="match status" value="1"/>
</dbReference>
<dbReference type="InterPro" id="IPR004937">
    <property type="entry name" value="Urea_transporter"/>
</dbReference>
<keyword evidence="4 8" id="KW-0812">Transmembrane</keyword>
<feature type="region of interest" description="Disordered" evidence="7">
    <location>
        <begin position="1"/>
        <end position="31"/>
    </location>
</feature>
<keyword evidence="3" id="KW-1003">Cell membrane</keyword>
<sequence>MTTIVDRNHRAPDREPPDREPLHREPPDREPLHREPLAYFAAALRGVAQVGLQPGLPTGALVLAALWAAGWEVGLPATLGTLVSTAAAYAFGVDRGSVALGLQGYSGCLTGIALVGSLGNRPATYLLAAVGCVLCTVLTAALTALLAPCGLTALTAPFCLVTGVLLAAVPAPAPAPGRMPSGAATGLTAADLWHAFFANVAQVFLVDSWYVGLIVLVGLACADARVVLAAALGSAVGTATAWALGAPAGQVAAGLHGYDAVLVGIALGAVLLPATPWNAGYALFGAAVSTVLAAALTALLAPLGGRPLTWPFVLTTWALLAAVPRLPRLRAAPG</sequence>
<dbReference type="GO" id="GO:0005886">
    <property type="term" value="C:plasma membrane"/>
    <property type="evidence" value="ECO:0007669"/>
    <property type="project" value="UniProtKB-SubCell"/>
</dbReference>
<protein>
    <submittedName>
        <fullName evidence="9">Urea transporter</fullName>
    </submittedName>
</protein>
<dbReference type="Pfam" id="PF03253">
    <property type="entry name" value="UT"/>
    <property type="match status" value="1"/>
</dbReference>
<dbReference type="InterPro" id="IPR029020">
    <property type="entry name" value="Ammonium/urea_transptr"/>
</dbReference>
<evidence type="ECO:0000256" key="7">
    <source>
        <dbReference type="SAM" id="MobiDB-lite"/>
    </source>
</evidence>
<feature type="transmembrane region" description="Helical" evidence="8">
    <location>
        <begin position="125"/>
        <end position="147"/>
    </location>
</feature>
<dbReference type="EMBL" id="BSSA01000001">
    <property type="protein sequence ID" value="GLW68081.1"/>
    <property type="molecule type" value="Genomic_DNA"/>
</dbReference>
<keyword evidence="5 8" id="KW-1133">Transmembrane helix</keyword>
<evidence type="ECO:0000256" key="8">
    <source>
        <dbReference type="SAM" id="Phobius"/>
    </source>
</evidence>
<comment type="subcellular location">
    <subcellularLocation>
        <location evidence="1">Cell membrane</location>
        <topology evidence="1">Multi-pass membrane protein</topology>
    </subcellularLocation>
</comment>
<organism evidence="9 10">
    <name type="scientific">Kitasatospora phosalacinea</name>
    <dbReference type="NCBI Taxonomy" id="2065"/>
    <lineage>
        <taxon>Bacteria</taxon>
        <taxon>Bacillati</taxon>
        <taxon>Actinomycetota</taxon>
        <taxon>Actinomycetes</taxon>
        <taxon>Kitasatosporales</taxon>
        <taxon>Streptomycetaceae</taxon>
        <taxon>Kitasatospora</taxon>
    </lineage>
</organism>
<evidence type="ECO:0000256" key="6">
    <source>
        <dbReference type="ARBA" id="ARBA00023136"/>
    </source>
</evidence>
<evidence type="ECO:0000256" key="2">
    <source>
        <dbReference type="ARBA" id="ARBA00005914"/>
    </source>
</evidence>
<dbReference type="Gene3D" id="1.10.3430.10">
    <property type="entry name" value="Ammonium transporter AmtB like domains"/>
    <property type="match status" value="1"/>
</dbReference>